<reference evidence="2 3" key="1">
    <citation type="journal article" date="2018" name="Evol. Lett.">
        <title>Horizontal gene cluster transfer increased hallucinogenic mushroom diversity.</title>
        <authorList>
            <person name="Reynolds H.T."/>
            <person name="Vijayakumar V."/>
            <person name="Gluck-Thaler E."/>
            <person name="Korotkin H.B."/>
            <person name="Matheny P.B."/>
            <person name="Slot J.C."/>
        </authorList>
    </citation>
    <scope>NUCLEOTIDE SEQUENCE [LARGE SCALE GENOMIC DNA]</scope>
    <source>
        <strain evidence="2 3">2629</strain>
    </source>
</reference>
<dbReference type="EMBL" id="NHTK01005885">
    <property type="protein sequence ID" value="PPQ72112.1"/>
    <property type="molecule type" value="Genomic_DNA"/>
</dbReference>
<name>A0A409W0S8_9AGAR</name>
<evidence type="ECO:0008006" key="4">
    <source>
        <dbReference type="Google" id="ProtNLM"/>
    </source>
</evidence>
<dbReference type="SUPFAM" id="SSF48576">
    <property type="entry name" value="Terpenoid synthases"/>
    <property type="match status" value="1"/>
</dbReference>
<dbReference type="PANTHER" id="PTHR15887:SF1">
    <property type="entry name" value="TRANSMEMBRANE PROTEIN 69"/>
    <property type="match status" value="1"/>
</dbReference>
<evidence type="ECO:0000313" key="2">
    <source>
        <dbReference type="EMBL" id="PPQ72112.1"/>
    </source>
</evidence>
<dbReference type="InterPro" id="IPR021836">
    <property type="entry name" value="DUF3429"/>
</dbReference>
<sequence>MPCLPIAFSRKTTARPKFLQLELSKPSTSTFILPDLVSHCPFTLTYHPDGDDVSRRSVAWLETRCPTLALNATQRNSLHGLQAGELTAYCYNTTTPDRLRVVSDFMNYLFHLDNISDGMMMRETAMLANAVMNAIWFNDQYKPTKDQPTDEISAAKLARDFWSRCITQCRPGTQARFKETLHSFFEAISIQARDREQGIIPDLESYIDLRRDTSGCKPCWALIEYALDIELPDFVVKHPVVEALNQGTNDLVTWSNDIFSYCSEQARGDTHNMIVILMKYHGHSLQSAVDHVGSLCAQTIDAFCENKKHLPSWGPELDATIERYIGGLQDWIVGLQRTSLPIFTAMISLFRPVLRTAAFRSAPLAYRRPPPIARPACLGALSVLSQKRFVASTVSMRPGSQSLEHAATNVKEELGNSAQDLAKVIAGANVTGDSVADSSADSFIGITSKIAHQVPQPIFVLGLAGGLPYIAASATTLYLAHKAKVATGGIAMGIDPGVALTVLDQALNFQVTYGAVMLSFLGALHWGMEMTGYGGYKGYSRLALGTAPMLVAWYTLTLEPMTALVTQWIGYTGLWYADSQATMAGWTPKWYSQYRFYLSILVGTCIIGSLAGTSYWGPVAGHGLLTHDLDLLRDERKKTMPIRQGRVQGPIEAVPAGPDAENFTRIHKRDVKHEGH</sequence>
<dbReference type="Proteomes" id="UP000284842">
    <property type="component" value="Unassembled WGS sequence"/>
</dbReference>
<dbReference type="STRING" id="181874.A0A409W0S8"/>
<dbReference type="Gene3D" id="1.10.600.10">
    <property type="entry name" value="Farnesyl Diphosphate Synthase"/>
    <property type="match status" value="1"/>
</dbReference>
<dbReference type="PANTHER" id="PTHR15887">
    <property type="entry name" value="TRANSMEMBRANE PROTEIN 69"/>
    <property type="match status" value="1"/>
</dbReference>
<evidence type="ECO:0000256" key="1">
    <source>
        <dbReference type="SAM" id="Phobius"/>
    </source>
</evidence>
<feature type="transmembrane region" description="Helical" evidence="1">
    <location>
        <begin position="509"/>
        <end position="527"/>
    </location>
</feature>
<dbReference type="Pfam" id="PF11911">
    <property type="entry name" value="DUF3429"/>
    <property type="match status" value="1"/>
</dbReference>
<feature type="transmembrane region" description="Helical" evidence="1">
    <location>
        <begin position="458"/>
        <end position="478"/>
    </location>
</feature>
<dbReference type="InterPro" id="IPR008949">
    <property type="entry name" value="Isoprenoid_synthase_dom_sf"/>
</dbReference>
<keyword evidence="3" id="KW-1185">Reference proteome</keyword>
<accession>A0A409W0S8</accession>
<organism evidence="2 3">
    <name type="scientific">Panaeolus cyanescens</name>
    <dbReference type="NCBI Taxonomy" id="181874"/>
    <lineage>
        <taxon>Eukaryota</taxon>
        <taxon>Fungi</taxon>
        <taxon>Dikarya</taxon>
        <taxon>Basidiomycota</taxon>
        <taxon>Agaricomycotina</taxon>
        <taxon>Agaricomycetes</taxon>
        <taxon>Agaricomycetidae</taxon>
        <taxon>Agaricales</taxon>
        <taxon>Agaricineae</taxon>
        <taxon>Galeropsidaceae</taxon>
        <taxon>Panaeolus</taxon>
    </lineage>
</organism>
<keyword evidence="1" id="KW-0472">Membrane</keyword>
<keyword evidence="1" id="KW-0812">Transmembrane</keyword>
<comment type="caution">
    <text evidence="2">The sequence shown here is derived from an EMBL/GenBank/DDBJ whole genome shotgun (WGS) entry which is preliminary data.</text>
</comment>
<dbReference type="InParanoid" id="A0A409W0S8"/>
<proteinExistence type="predicted"/>
<protein>
    <recommendedName>
        <fullName evidence="4">Terpene synthase</fullName>
    </recommendedName>
</protein>
<dbReference type="AlphaFoldDB" id="A0A409W0S8"/>
<gene>
    <name evidence="2" type="ORF">CVT24_002423</name>
</gene>
<dbReference type="OrthoDB" id="2861623at2759"/>
<feature type="transmembrane region" description="Helical" evidence="1">
    <location>
        <begin position="596"/>
        <end position="617"/>
    </location>
</feature>
<dbReference type="Pfam" id="PF19086">
    <property type="entry name" value="Terpene_syn_C_2"/>
    <property type="match status" value="1"/>
</dbReference>
<evidence type="ECO:0000313" key="3">
    <source>
        <dbReference type="Proteomes" id="UP000284842"/>
    </source>
</evidence>
<keyword evidence="1" id="KW-1133">Transmembrane helix</keyword>